<organism evidence="21 22">
    <name type="scientific">Urochloa decumbens</name>
    <dbReference type="NCBI Taxonomy" id="240449"/>
    <lineage>
        <taxon>Eukaryota</taxon>
        <taxon>Viridiplantae</taxon>
        <taxon>Streptophyta</taxon>
        <taxon>Embryophyta</taxon>
        <taxon>Tracheophyta</taxon>
        <taxon>Spermatophyta</taxon>
        <taxon>Magnoliopsida</taxon>
        <taxon>Liliopsida</taxon>
        <taxon>Poales</taxon>
        <taxon>Poaceae</taxon>
        <taxon>PACMAD clade</taxon>
        <taxon>Panicoideae</taxon>
        <taxon>Panicodae</taxon>
        <taxon>Paniceae</taxon>
        <taxon>Melinidinae</taxon>
        <taxon>Urochloa</taxon>
    </lineage>
</organism>
<dbReference type="GO" id="GO:0009626">
    <property type="term" value="P:plant-type hypersensitive response"/>
    <property type="evidence" value="ECO:0007669"/>
    <property type="project" value="UniProtKB-ARBA"/>
</dbReference>
<evidence type="ECO:0000256" key="3">
    <source>
        <dbReference type="ARBA" id="ARBA00008894"/>
    </source>
</evidence>
<feature type="region of interest" description="Disordered" evidence="19">
    <location>
        <begin position="1133"/>
        <end position="1226"/>
    </location>
</feature>
<dbReference type="EC" id="2.7.11.25" evidence="4"/>
<comment type="catalytic activity">
    <reaction evidence="16">
        <text>L-threonyl-[protein] + ATP = O-phospho-L-threonyl-[protein] + ADP + H(+)</text>
        <dbReference type="Rhea" id="RHEA:46608"/>
        <dbReference type="Rhea" id="RHEA-COMP:11060"/>
        <dbReference type="Rhea" id="RHEA-COMP:11605"/>
        <dbReference type="ChEBI" id="CHEBI:15378"/>
        <dbReference type="ChEBI" id="CHEBI:30013"/>
        <dbReference type="ChEBI" id="CHEBI:30616"/>
        <dbReference type="ChEBI" id="CHEBI:61977"/>
        <dbReference type="ChEBI" id="CHEBI:456216"/>
        <dbReference type="EC" id="2.7.11.25"/>
    </reaction>
</comment>
<dbReference type="GO" id="GO:0042742">
    <property type="term" value="P:defense response to bacterium"/>
    <property type="evidence" value="ECO:0007669"/>
    <property type="project" value="UniProtKB-ARBA"/>
</dbReference>
<keyword evidence="5" id="KW-0433">Leucine-rich repeat</keyword>
<feature type="binding site" evidence="18">
    <location>
        <position position="1260"/>
    </location>
    <ligand>
        <name>ATP</name>
        <dbReference type="ChEBI" id="CHEBI:30616"/>
    </ligand>
</feature>
<keyword evidence="14" id="KW-0175">Coiled coil</keyword>
<dbReference type="SUPFAM" id="SSF52540">
    <property type="entry name" value="P-loop containing nucleoside triphosphate hydrolases"/>
    <property type="match status" value="1"/>
</dbReference>
<evidence type="ECO:0000256" key="14">
    <source>
        <dbReference type="ARBA" id="ARBA00023054"/>
    </source>
</evidence>
<evidence type="ECO:0000256" key="5">
    <source>
        <dbReference type="ARBA" id="ARBA00022614"/>
    </source>
</evidence>
<dbReference type="Pfam" id="PF00931">
    <property type="entry name" value="NB-ARC"/>
    <property type="match status" value="1"/>
</dbReference>
<dbReference type="SUPFAM" id="SSF56112">
    <property type="entry name" value="Protein kinase-like (PK-like)"/>
    <property type="match status" value="1"/>
</dbReference>
<dbReference type="InterPro" id="IPR002182">
    <property type="entry name" value="NB-ARC"/>
</dbReference>
<evidence type="ECO:0000256" key="8">
    <source>
        <dbReference type="ARBA" id="ARBA00022737"/>
    </source>
</evidence>
<evidence type="ECO:0000256" key="10">
    <source>
        <dbReference type="ARBA" id="ARBA00022777"/>
    </source>
</evidence>
<dbReference type="InterPro" id="IPR027417">
    <property type="entry name" value="P-loop_NTPase"/>
</dbReference>
<dbReference type="GO" id="GO:0005524">
    <property type="term" value="F:ATP binding"/>
    <property type="evidence" value="ECO:0007669"/>
    <property type="project" value="UniProtKB-UniRule"/>
</dbReference>
<evidence type="ECO:0000256" key="4">
    <source>
        <dbReference type="ARBA" id="ARBA00012406"/>
    </source>
</evidence>
<keyword evidence="9 18" id="KW-0547">Nucleotide-binding</keyword>
<dbReference type="FunFam" id="1.10.10.10:FF:000322">
    <property type="entry name" value="Probable disease resistance protein At1g63360"/>
    <property type="match status" value="1"/>
</dbReference>
<feature type="compositionally biased region" description="Low complexity" evidence="19">
    <location>
        <begin position="1156"/>
        <end position="1170"/>
    </location>
</feature>
<feature type="compositionally biased region" description="Low complexity" evidence="19">
    <location>
        <begin position="1133"/>
        <end position="1145"/>
    </location>
</feature>
<dbReference type="EMBL" id="OZ075134">
    <property type="protein sequence ID" value="CAL4993042.1"/>
    <property type="molecule type" value="Genomic_DNA"/>
</dbReference>
<dbReference type="Pfam" id="PF00069">
    <property type="entry name" value="Pkinase"/>
    <property type="match status" value="1"/>
</dbReference>
<dbReference type="SMART" id="SM00220">
    <property type="entry name" value="S_TKc"/>
    <property type="match status" value="1"/>
</dbReference>
<dbReference type="Pfam" id="PF23598">
    <property type="entry name" value="LRR_14"/>
    <property type="match status" value="1"/>
</dbReference>
<dbReference type="Pfam" id="PF18052">
    <property type="entry name" value="Rx_N"/>
    <property type="match status" value="1"/>
</dbReference>
<keyword evidence="12 18" id="KW-0067">ATP-binding</keyword>
<proteinExistence type="inferred from homology"/>
<reference evidence="22" key="1">
    <citation type="submission" date="2024-06" db="EMBL/GenBank/DDBJ databases">
        <authorList>
            <person name="Ryan C."/>
        </authorList>
    </citation>
    <scope>NUCLEOTIDE SEQUENCE [LARGE SCALE GENOMIC DNA]</scope>
</reference>
<dbReference type="GO" id="GO:0002758">
    <property type="term" value="P:innate immune response-activating signaling pathway"/>
    <property type="evidence" value="ECO:0007669"/>
    <property type="project" value="UniProtKB-ARBA"/>
</dbReference>
<dbReference type="PRINTS" id="PR00364">
    <property type="entry name" value="DISEASERSIST"/>
</dbReference>
<dbReference type="InterPro" id="IPR032675">
    <property type="entry name" value="LRR_dom_sf"/>
</dbReference>
<evidence type="ECO:0000313" key="22">
    <source>
        <dbReference type="Proteomes" id="UP001497457"/>
    </source>
</evidence>
<evidence type="ECO:0000256" key="9">
    <source>
        <dbReference type="ARBA" id="ARBA00022741"/>
    </source>
</evidence>
<dbReference type="InterPro" id="IPR041118">
    <property type="entry name" value="Rx_N"/>
</dbReference>
<keyword evidence="6" id="KW-0808">Transferase</keyword>
<name>A0ABC9B5H2_9POAL</name>
<dbReference type="Proteomes" id="UP001497457">
    <property type="component" value="Chromosome 24b"/>
</dbReference>
<evidence type="ECO:0000256" key="15">
    <source>
        <dbReference type="ARBA" id="ARBA00023136"/>
    </source>
</evidence>
<evidence type="ECO:0000256" key="7">
    <source>
        <dbReference type="ARBA" id="ARBA00022692"/>
    </source>
</evidence>
<dbReference type="Gene3D" id="3.40.50.300">
    <property type="entry name" value="P-loop containing nucleotide triphosphate hydrolases"/>
    <property type="match status" value="1"/>
</dbReference>
<evidence type="ECO:0000259" key="20">
    <source>
        <dbReference type="PROSITE" id="PS50011"/>
    </source>
</evidence>
<gene>
    <name evidence="21" type="ORF">URODEC1_LOCUS61383</name>
</gene>
<dbReference type="Gene3D" id="1.10.510.10">
    <property type="entry name" value="Transferase(Phosphotransferase) domain 1"/>
    <property type="match status" value="1"/>
</dbReference>
<sequence>MYNYRYTNPWLSAFNSSSPLSASAGVSTRSTLRLLSSCGMEDAVSSSLGAMCPLLKKLELLLAPQYRLRKQVKEGIELLKDDVEDVSSSLMELSMLETPSLRAKCWMEEARELSYAVQDFVEDLILTRTGEDARISPVHSPRIGRVKISGLPRRQKCSTRIASIARFRTLLREASERHQRYQLGTEMKSRGVGDTLEEEQAVPHHALFPASAAIESGCSSSSHVVTPHSQAPPLYGDAAVLVGINESMATLKKMLTTEGDQQLKVVSIVGSTGIGKTTLAKQVYSELRGQFQLCAFVRVTRRPDMTRLLRAILSQIWRHHKPSPDASSVQNLIDSIKEHFRDKRYFIVLDDLWGKEAWDIVCAAFPHGTRSSRIITTTQNVDVALRCCSYVTSNILKMKPLCIDDSRVLFYSRVFGSEQCPDRMKVVSNDIIRTCGGLPLAIINLAGLLARQVECSKLWYHVQDSLCSSLNRGCTDEEILNEILNLSYNALPHSMKTCLLYFTMYPEGYIIWTADLVMQWVAECFINATEEKHKEEIAQSHFDELVNRGMIQPIKVDYNDKVLSCTLHHIVLDFITRKSTDEKFISAVDYSHTRTGLASKFHRLSLHSSSVKYGRQLAGITMSQLRSLSFYGLHKYVPSIVELKFLRVLILQFWDDQNGHKSLNLSIICRLFQLRYLKISCDIAVKLPDKIRELRPLETLEIDARMRAIPSDIVCLPRLLHLCLQGATKLPDGIGRIRSLCTLQYFDLNGNSEKNLRSLGELTNLQHLHLTCSAPLTDEHMNIKLISLVSSLAKLSNLISLTWAPGTLKTAIFFDISRSIALPLVFLQRLELLPPVCLFSRLPNWIGQLHKLQVLNIVLRELPGNDINILKELPALTALLLCIRAALEGTVVFTRMSFPALRFLKFRCSVILLKFMEGAMPELRRIKLCFNANRRNSCGQVLDGIENLLNLQEIVGRIGEPLGADESDRRVEELWLEDAIKKHPRCPRYNIQWIDLVEEESPLRKQNRRLHKDLSGEHVVLEKGYVEDDVNKDAATRVVPQSLPKTHEHNEFGSNWTTCGQQRKAFKEKFQDKNSDETLSFRLNIPARSAPSSGFWSPVQSPRRLSNVEFSSAAISIQDTNVWSARSLWSSDDLMGSSPSSASPDTFAAGQERSPRSSPLRSSVLRSRNPSTPPSPMHPKLFPDNNVSRPDGNVSASFRPLPLPPAYVSQQTNSSHQRVPKVDMPSVSGQWQKGKLLGSGTFGCVYVAMNSHTGALCAMKEINIIPDDAKSVESLKQLEQEIKFLSQFKHENIVQYYGCETTEDRFYIYLEYVHPGSIHKYVHQHCGSLTESVIRNFTSHILKGLAFLHSQKIMHRDIKGANLLVDINGVVKLADFGMAKHLSTAAPNLSLKGTPYWMAPEVVRATLDKSAGYDLAVDIWSLGCTIIEMFTGQPPWSGLEGPAAMFKVLRRDPPIPGNLSPEGKDFLRCCFKRNPAERPTASKLLEHPFIQNSNHYNQHGCTPYNQHGSKAKFAAIKSPDTGHSGARDTIRITAAHSLRLTSMTSTSPAVAGAGGGRGVTTAHRGDRVQEREQESQGNQEHGVDLGGTGGRSPSFTTLAHI</sequence>
<dbReference type="PROSITE" id="PS00108">
    <property type="entry name" value="PROTEIN_KINASE_ST"/>
    <property type="match status" value="1"/>
</dbReference>
<protein>
    <recommendedName>
        <fullName evidence="4">mitogen-activated protein kinase kinase kinase</fullName>
        <ecNumber evidence="4">2.7.11.25</ecNumber>
    </recommendedName>
</protein>
<feature type="compositionally biased region" description="Polar residues" evidence="19">
    <location>
        <begin position="1208"/>
        <end position="1217"/>
    </location>
</feature>
<dbReference type="InterPro" id="IPR036388">
    <property type="entry name" value="WH-like_DNA-bd_sf"/>
</dbReference>
<feature type="region of interest" description="Disordered" evidence="19">
    <location>
        <begin position="1541"/>
        <end position="1601"/>
    </location>
</feature>
<evidence type="ECO:0000256" key="17">
    <source>
        <dbReference type="ARBA" id="ARBA00048329"/>
    </source>
</evidence>
<dbReference type="GO" id="GO:0005886">
    <property type="term" value="C:plasma membrane"/>
    <property type="evidence" value="ECO:0007669"/>
    <property type="project" value="UniProtKB-SubCell"/>
</dbReference>
<dbReference type="PROSITE" id="PS00107">
    <property type="entry name" value="PROTEIN_KINASE_ATP"/>
    <property type="match status" value="1"/>
</dbReference>
<comment type="similarity">
    <text evidence="3">Belongs to the disease resistance NB-LRR family.</text>
</comment>
<dbReference type="PANTHER" id="PTHR48016">
    <property type="entry name" value="MAP KINASE KINASE KINASE SSK2-RELATED-RELATED"/>
    <property type="match status" value="1"/>
</dbReference>
<keyword evidence="10" id="KW-0418">Kinase</keyword>
<dbReference type="PROSITE" id="PS50011">
    <property type="entry name" value="PROTEIN_KINASE_DOM"/>
    <property type="match status" value="1"/>
</dbReference>
<keyword evidence="13" id="KW-1133">Transmembrane helix</keyword>
<feature type="compositionally biased region" description="Basic and acidic residues" evidence="19">
    <location>
        <begin position="1563"/>
        <end position="1574"/>
    </location>
</feature>
<dbReference type="Gene3D" id="3.80.10.10">
    <property type="entry name" value="Ribonuclease Inhibitor"/>
    <property type="match status" value="1"/>
</dbReference>
<dbReference type="InterPro" id="IPR017441">
    <property type="entry name" value="Protein_kinase_ATP_BS"/>
</dbReference>
<dbReference type="GO" id="GO:0004709">
    <property type="term" value="F:MAP kinase kinase kinase activity"/>
    <property type="evidence" value="ECO:0007669"/>
    <property type="project" value="UniProtKB-EC"/>
</dbReference>
<keyword evidence="22" id="KW-1185">Reference proteome</keyword>
<feature type="compositionally biased region" description="Polar residues" evidence="19">
    <location>
        <begin position="1591"/>
        <end position="1601"/>
    </location>
</feature>
<evidence type="ECO:0000256" key="11">
    <source>
        <dbReference type="ARBA" id="ARBA00022821"/>
    </source>
</evidence>
<dbReference type="InterPro" id="IPR058922">
    <property type="entry name" value="WHD_DRP"/>
</dbReference>
<dbReference type="InterPro" id="IPR050538">
    <property type="entry name" value="MAP_kinase_kinase_kinase"/>
</dbReference>
<evidence type="ECO:0000256" key="1">
    <source>
        <dbReference type="ARBA" id="ARBA00004162"/>
    </source>
</evidence>
<dbReference type="Gene3D" id="1.10.10.10">
    <property type="entry name" value="Winged helix-like DNA-binding domain superfamily/Winged helix DNA-binding domain"/>
    <property type="match status" value="1"/>
</dbReference>
<feature type="domain" description="Protein kinase" evidence="20">
    <location>
        <begin position="1231"/>
        <end position="1490"/>
    </location>
</feature>
<dbReference type="InterPro" id="IPR008271">
    <property type="entry name" value="Ser/Thr_kinase_AS"/>
</dbReference>
<keyword evidence="7" id="KW-0812">Transmembrane</keyword>
<dbReference type="SUPFAM" id="SSF52058">
    <property type="entry name" value="L domain-like"/>
    <property type="match status" value="1"/>
</dbReference>
<keyword evidence="15" id="KW-0472">Membrane</keyword>
<evidence type="ECO:0000256" key="12">
    <source>
        <dbReference type="ARBA" id="ARBA00022840"/>
    </source>
</evidence>
<dbReference type="InterPro" id="IPR000719">
    <property type="entry name" value="Prot_kinase_dom"/>
</dbReference>
<evidence type="ECO:0000256" key="13">
    <source>
        <dbReference type="ARBA" id="ARBA00022989"/>
    </source>
</evidence>
<keyword evidence="8" id="KW-0677">Repeat</keyword>
<comment type="subcellular location">
    <subcellularLocation>
        <location evidence="1">Cell membrane</location>
        <topology evidence="1">Single-pass membrane protein</topology>
    </subcellularLocation>
</comment>
<dbReference type="Gene3D" id="1.20.5.4130">
    <property type="match status" value="1"/>
</dbReference>
<dbReference type="InterPro" id="IPR055414">
    <property type="entry name" value="LRR_R13L4/SHOC2-like"/>
</dbReference>
<evidence type="ECO:0000313" key="21">
    <source>
        <dbReference type="EMBL" id="CAL4993042.1"/>
    </source>
</evidence>
<evidence type="ECO:0000256" key="19">
    <source>
        <dbReference type="SAM" id="MobiDB-lite"/>
    </source>
</evidence>
<comment type="catalytic activity">
    <reaction evidence="17">
        <text>L-seryl-[protein] + ATP = O-phospho-L-seryl-[protein] + ADP + H(+)</text>
        <dbReference type="Rhea" id="RHEA:17989"/>
        <dbReference type="Rhea" id="RHEA-COMP:9863"/>
        <dbReference type="Rhea" id="RHEA-COMP:11604"/>
        <dbReference type="ChEBI" id="CHEBI:15378"/>
        <dbReference type="ChEBI" id="CHEBI:29999"/>
        <dbReference type="ChEBI" id="CHEBI:30616"/>
        <dbReference type="ChEBI" id="CHEBI:83421"/>
        <dbReference type="ChEBI" id="CHEBI:456216"/>
        <dbReference type="EC" id="2.7.11.25"/>
    </reaction>
</comment>
<comment type="similarity">
    <text evidence="2">Belongs to the protein kinase superfamily. STE Ser/Thr protein kinase family. MAP kinase kinase kinase subfamily.</text>
</comment>
<evidence type="ECO:0000256" key="16">
    <source>
        <dbReference type="ARBA" id="ARBA00047559"/>
    </source>
</evidence>
<accession>A0ABC9B5H2</accession>
<evidence type="ECO:0000256" key="18">
    <source>
        <dbReference type="PROSITE-ProRule" id="PRU10141"/>
    </source>
</evidence>
<dbReference type="PANTHER" id="PTHR48016:SF5">
    <property type="entry name" value="MITOGEN-ACTIVATED PROTEIN KINASE KINASE KINASE 5"/>
    <property type="match status" value="1"/>
</dbReference>
<evidence type="ECO:0000256" key="6">
    <source>
        <dbReference type="ARBA" id="ARBA00022679"/>
    </source>
</evidence>
<keyword evidence="11" id="KW-0611">Plant defense</keyword>
<dbReference type="InterPro" id="IPR011009">
    <property type="entry name" value="Kinase-like_dom_sf"/>
</dbReference>
<dbReference type="FunFam" id="1.10.510.10:FF:000357">
    <property type="entry name" value="Mitogen-activated protein kinase kinase kinase 5"/>
    <property type="match status" value="1"/>
</dbReference>
<dbReference type="Pfam" id="PF23559">
    <property type="entry name" value="WHD_DRP"/>
    <property type="match status" value="1"/>
</dbReference>
<evidence type="ECO:0000256" key="2">
    <source>
        <dbReference type="ARBA" id="ARBA00006529"/>
    </source>
</evidence>
<reference evidence="21 22" key="2">
    <citation type="submission" date="2024-10" db="EMBL/GenBank/DDBJ databases">
        <authorList>
            <person name="Ryan C."/>
        </authorList>
    </citation>
    <scope>NUCLEOTIDE SEQUENCE [LARGE SCALE GENOMIC DNA]</scope>
</reference>